<reference evidence="2" key="1">
    <citation type="submission" date="2020-06" db="EMBL/GenBank/DDBJ databases">
        <authorList>
            <person name="Dong N."/>
        </authorList>
    </citation>
    <scope>NUCLEOTIDE SEQUENCE</scope>
    <source>
        <strain evidence="2">R1692</strain>
    </source>
</reference>
<evidence type="ECO:0000259" key="1">
    <source>
        <dbReference type="Pfam" id="PF00534"/>
    </source>
</evidence>
<dbReference type="InterPro" id="IPR001296">
    <property type="entry name" value="Glyco_trans_1"/>
</dbReference>
<dbReference type="SUPFAM" id="SSF53756">
    <property type="entry name" value="UDP-Glycosyltransferase/glycogen phosphorylase"/>
    <property type="match status" value="1"/>
</dbReference>
<sequence>MRLFFVTDARFFQTPDTKIYAGEFSFSNILWNRYIPEFEEVYVVGRVFQVKDFENSAHIVSNVTVLPVPSFDSPLSFLKSRNKIKTIIRDYFQNYSPNAVIIRGAWSLGFEVAKFCIEKNIPYGIEVIGDPHDVFAKGVIKHPLRPLLKYLFTKFQKKAVYHASSVIYVTRETLQRRYPSNKRAFTTHASDVIINEFLTEIKTYPYQKSIKLISVGSLEQMYKAPDIVLHAVKKLISQGVDVQLDWLGHGKFMDEMINLANVLGISNNVRFVGSVSSNDVVHYLDNSDVFLLVSRTEGLPRALIEAMARALPSIGTRVGGIPELIHPDLLIEVEDVEALVDRIKLVISSKHNYSRFSEYSISTASDFDPSELSERRNLFFKSLKK</sequence>
<comment type="caution">
    <text evidence="2">The sequence shown here is derived from an EMBL/GenBank/DDBJ whole genome shotgun (WGS) entry which is preliminary data.</text>
</comment>
<protein>
    <submittedName>
        <fullName evidence="2">Glycosyltransferase</fullName>
    </submittedName>
</protein>
<dbReference type="RefSeq" id="WP_286650923.1">
    <property type="nucleotide sequence ID" value="NZ_JACAGK010000014.1"/>
</dbReference>
<evidence type="ECO:0000313" key="3">
    <source>
        <dbReference type="Proteomes" id="UP001170954"/>
    </source>
</evidence>
<evidence type="ECO:0000313" key="2">
    <source>
        <dbReference type="EMBL" id="MDM1047940.1"/>
    </source>
</evidence>
<accession>A0ABT7NL60</accession>
<dbReference type="Gene3D" id="3.40.50.2000">
    <property type="entry name" value="Glycogen Phosphorylase B"/>
    <property type="match status" value="2"/>
</dbReference>
<organism evidence="2 3">
    <name type="scientific">Sphingobacterium hotanense</name>
    <dbReference type="NCBI Taxonomy" id="649196"/>
    <lineage>
        <taxon>Bacteria</taxon>
        <taxon>Pseudomonadati</taxon>
        <taxon>Bacteroidota</taxon>
        <taxon>Sphingobacteriia</taxon>
        <taxon>Sphingobacteriales</taxon>
        <taxon>Sphingobacteriaceae</taxon>
        <taxon>Sphingobacterium</taxon>
    </lineage>
</organism>
<feature type="domain" description="Glycosyl transferase family 1" evidence="1">
    <location>
        <begin position="206"/>
        <end position="360"/>
    </location>
</feature>
<reference evidence="2" key="2">
    <citation type="journal article" date="2022" name="Sci. Total Environ.">
        <title>Prevalence, transmission, and molecular epidemiology of tet(X)-positive bacteria among humans, animals, and environmental niches in China: An epidemiological, and genomic-based study.</title>
        <authorList>
            <person name="Dong N."/>
            <person name="Zeng Y."/>
            <person name="Cai C."/>
            <person name="Sun C."/>
            <person name="Lu J."/>
            <person name="Liu C."/>
            <person name="Zhou H."/>
            <person name="Sun Q."/>
            <person name="Shu L."/>
            <person name="Wang H."/>
            <person name="Wang Y."/>
            <person name="Wang S."/>
            <person name="Wu C."/>
            <person name="Chan E.W."/>
            <person name="Chen G."/>
            <person name="Shen Z."/>
            <person name="Chen S."/>
            <person name="Zhang R."/>
        </authorList>
    </citation>
    <scope>NUCLEOTIDE SEQUENCE</scope>
    <source>
        <strain evidence="2">R1692</strain>
    </source>
</reference>
<dbReference type="Proteomes" id="UP001170954">
    <property type="component" value="Unassembled WGS sequence"/>
</dbReference>
<gene>
    <name evidence="2" type="ORF">HX018_06785</name>
</gene>
<dbReference type="EMBL" id="JACAGK010000014">
    <property type="protein sequence ID" value="MDM1047940.1"/>
    <property type="molecule type" value="Genomic_DNA"/>
</dbReference>
<keyword evidence="3" id="KW-1185">Reference proteome</keyword>
<dbReference type="PANTHER" id="PTHR12526:SF630">
    <property type="entry name" value="GLYCOSYLTRANSFERASE"/>
    <property type="match status" value="1"/>
</dbReference>
<dbReference type="PANTHER" id="PTHR12526">
    <property type="entry name" value="GLYCOSYLTRANSFERASE"/>
    <property type="match status" value="1"/>
</dbReference>
<name>A0ABT7NL60_9SPHI</name>
<proteinExistence type="predicted"/>
<dbReference type="Pfam" id="PF00534">
    <property type="entry name" value="Glycos_transf_1"/>
    <property type="match status" value="1"/>
</dbReference>